<dbReference type="EMBL" id="JADION010000055">
    <property type="protein sequence ID" value="MBF4103117.1"/>
    <property type="molecule type" value="Genomic_DNA"/>
</dbReference>
<evidence type="ECO:0000313" key="1">
    <source>
        <dbReference type="EMBL" id="MBF4103117.1"/>
    </source>
</evidence>
<gene>
    <name evidence="1" type="ORF">INT80_14665</name>
</gene>
<name>A0A930Y955_9PAST</name>
<proteinExistence type="predicted"/>
<comment type="caution">
    <text evidence="1">The sequence shown here is derived from an EMBL/GenBank/DDBJ whole genome shotgun (WGS) entry which is preliminary data.</text>
</comment>
<organism evidence="1">
    <name type="scientific">Gallibacterium anatis</name>
    <dbReference type="NCBI Taxonomy" id="750"/>
    <lineage>
        <taxon>Bacteria</taxon>
        <taxon>Pseudomonadati</taxon>
        <taxon>Pseudomonadota</taxon>
        <taxon>Gammaproteobacteria</taxon>
        <taxon>Pasteurellales</taxon>
        <taxon>Pasteurellaceae</taxon>
        <taxon>Gallibacterium</taxon>
    </lineage>
</organism>
<protein>
    <submittedName>
        <fullName evidence="1">Uncharacterized protein</fullName>
    </submittedName>
</protein>
<sequence>MGKLRKYFQQDYYFKFFTSDYNGTAPSLSSLYFYSPIQNISQSIAQNKSLLQTPFLFIK</sequence>
<reference evidence="1" key="1">
    <citation type="submission" date="2020-11" db="EMBL/GenBank/DDBJ databases">
        <title>Gallibacterium anatis 1637, full genome, WGS.</title>
        <authorList>
            <person name="Laishevtcev A.I."/>
            <person name="Yakimova E.A."/>
            <person name="Petkovich D."/>
            <person name="Stepanova T.V."/>
            <person name="Kalendr R.S."/>
            <person name="Rubalsky E.O."/>
            <person name="Zulkarneev E.R."/>
            <person name="Aleshkin A.V."/>
        </authorList>
    </citation>
    <scope>NUCLEOTIDE SEQUENCE</scope>
    <source>
        <strain evidence="1">1637</strain>
    </source>
</reference>
<accession>A0A930Y955</accession>
<dbReference type="AlphaFoldDB" id="A0A930Y955"/>